<dbReference type="EMBL" id="LZPO01071492">
    <property type="protein sequence ID" value="OBS69350.1"/>
    <property type="molecule type" value="Genomic_DNA"/>
</dbReference>
<dbReference type="Pfam" id="PF02800">
    <property type="entry name" value="Gp_dh_C"/>
    <property type="match status" value="1"/>
</dbReference>
<evidence type="ECO:0000256" key="20">
    <source>
        <dbReference type="ARBA" id="ARBA00048005"/>
    </source>
</evidence>
<comment type="subunit">
    <text evidence="18">Homotetramer. Interacts with TPPP; the interaction is direct. Interacts (when S-nitrosylated) with SIAH1; leading to nuclear translocation. Interacts with RILPL1/GOSPEL, leading to prevent the interaction between GAPDH and SIAH1 and prevent nuclear translocation. Interacts with CHP1; the interaction increases the binding of CHP1 with microtubules. Associates with microtubules. Interacts with EIF1AD, USP25, PRKCI and WARS1. Interacts with phosphorylated RPL13A; inhibited by oxidatively-modified low-densitity lipoprotein (LDL(ox)). Component of the GAIT complex. Interacts with FKBP6; leading to inhibit GAPDH catalytic activity. Interacts with TRAF2, promoting TRAF2 ubiquitination. Interacts with TRAF3, promoting TRAF3 ubiquitination.</text>
</comment>
<reference evidence="22 23" key="1">
    <citation type="submission" date="2016-06" db="EMBL/GenBank/DDBJ databases">
        <title>The Draft Genome Sequence and Annotation of the Desert Woodrat Neotoma lepida.</title>
        <authorList>
            <person name="Campbell M."/>
            <person name="Oakeson K.F."/>
            <person name="Yandell M."/>
            <person name="Halpert J.R."/>
            <person name="Dearing D."/>
        </authorList>
    </citation>
    <scope>NUCLEOTIDE SEQUENCE [LARGE SCALE GENOMIC DNA]</scope>
    <source>
        <strain evidence="22">417</strain>
        <tissue evidence="22">Liver</tissue>
    </source>
</reference>
<keyword evidence="14" id="KW-0324">Glycolysis</keyword>
<dbReference type="PANTHER" id="PTHR10836">
    <property type="entry name" value="GLYCERALDEHYDE 3-PHOSPHATE DEHYDROGENASE"/>
    <property type="match status" value="1"/>
</dbReference>
<evidence type="ECO:0000313" key="23">
    <source>
        <dbReference type="Proteomes" id="UP000092124"/>
    </source>
</evidence>
<evidence type="ECO:0000259" key="21">
    <source>
        <dbReference type="Pfam" id="PF02800"/>
    </source>
</evidence>
<evidence type="ECO:0000256" key="12">
    <source>
        <dbReference type="ARBA" id="ARBA00023002"/>
    </source>
</evidence>
<keyword evidence="16" id="KW-0539">Nucleus</keyword>
<evidence type="ECO:0000256" key="6">
    <source>
        <dbReference type="ARBA" id="ARBA00013119"/>
    </source>
</evidence>
<keyword evidence="15" id="KW-0206">Cytoskeleton</keyword>
<sequence length="102" mass="11561">MEKAKTHLKALLPKTIHDIMEELMTTFHAIIITQKIIYSPSGKLWHDDQKAAQNIIPVSKIVDKADLICLIEKATNYDDINEAIKQTSSDPLKGIMHYTKTT</sequence>
<keyword evidence="23" id="KW-1185">Reference proteome</keyword>
<keyword evidence="7" id="KW-0963">Cytoplasm</keyword>
<dbReference type="Proteomes" id="UP000092124">
    <property type="component" value="Unassembled WGS sequence"/>
</dbReference>
<evidence type="ECO:0000256" key="10">
    <source>
        <dbReference type="ARBA" id="ARBA00022799"/>
    </source>
</evidence>
<keyword evidence="9" id="KW-0053">Apoptosis</keyword>
<gene>
    <name evidence="22" type="ORF">A6R68_02109</name>
</gene>
<evidence type="ECO:0000256" key="9">
    <source>
        <dbReference type="ARBA" id="ARBA00022703"/>
    </source>
</evidence>
<evidence type="ECO:0000256" key="17">
    <source>
        <dbReference type="ARBA" id="ARBA00031890"/>
    </source>
</evidence>
<dbReference type="InterPro" id="IPR020829">
    <property type="entry name" value="GlycerAld_3-P_DH_cat"/>
</dbReference>
<evidence type="ECO:0000256" key="2">
    <source>
        <dbReference type="ARBA" id="ARBA00004245"/>
    </source>
</evidence>
<comment type="similarity">
    <text evidence="5">Belongs to the glyceraldehyde-3-phosphate dehydrogenase family.</text>
</comment>
<dbReference type="GO" id="GO:0005634">
    <property type="term" value="C:nucleus"/>
    <property type="evidence" value="ECO:0007669"/>
    <property type="project" value="UniProtKB-SubCell"/>
</dbReference>
<keyword evidence="10" id="KW-0702">S-nitrosylation</keyword>
<evidence type="ECO:0000256" key="18">
    <source>
        <dbReference type="ARBA" id="ARBA00046997"/>
    </source>
</evidence>
<dbReference type="GO" id="GO:0006915">
    <property type="term" value="P:apoptotic process"/>
    <property type="evidence" value="ECO:0007669"/>
    <property type="project" value="UniProtKB-KW"/>
</dbReference>
<feature type="domain" description="Glyceraldehyde 3-phosphate dehydrogenase catalytic" evidence="21">
    <location>
        <begin position="63"/>
        <end position="101"/>
    </location>
</feature>
<dbReference type="GO" id="GO:0005856">
    <property type="term" value="C:cytoskeleton"/>
    <property type="evidence" value="ECO:0007669"/>
    <property type="project" value="UniProtKB-SubCell"/>
</dbReference>
<feature type="non-terminal residue" evidence="22">
    <location>
        <position position="102"/>
    </location>
</feature>
<dbReference type="SUPFAM" id="SSF55347">
    <property type="entry name" value="Glyceraldehyde-3-phosphate dehydrogenase-like, C-terminal domain"/>
    <property type="match status" value="1"/>
</dbReference>
<name>A0A1A6GUN7_NEOLE</name>
<keyword evidence="11" id="KW-0810">Translation regulation</keyword>
<comment type="catalytic activity">
    <reaction evidence="19">
        <text>D-glyceraldehyde 3-phosphate + phosphate + NAD(+) = (2R)-3-phospho-glyceroyl phosphate + NADH + H(+)</text>
        <dbReference type="Rhea" id="RHEA:10300"/>
        <dbReference type="ChEBI" id="CHEBI:15378"/>
        <dbReference type="ChEBI" id="CHEBI:43474"/>
        <dbReference type="ChEBI" id="CHEBI:57540"/>
        <dbReference type="ChEBI" id="CHEBI:57604"/>
        <dbReference type="ChEBI" id="CHEBI:57945"/>
        <dbReference type="ChEBI" id="CHEBI:59776"/>
        <dbReference type="EC" id="1.2.1.12"/>
    </reaction>
</comment>
<dbReference type="AlphaFoldDB" id="A0A1A6GUN7"/>
<dbReference type="GO" id="GO:0005829">
    <property type="term" value="C:cytosol"/>
    <property type="evidence" value="ECO:0007669"/>
    <property type="project" value="UniProtKB-SubCell"/>
</dbReference>
<dbReference type="STRING" id="56216.A0A1A6GUN7"/>
<evidence type="ECO:0000256" key="3">
    <source>
        <dbReference type="ARBA" id="ARBA00004514"/>
    </source>
</evidence>
<protein>
    <recommendedName>
        <fullName evidence="6">glyceraldehyde-3-phosphate dehydrogenase (phosphorylating)</fullName>
        <ecNumber evidence="6">1.2.1.12</ecNumber>
    </recommendedName>
    <alternativeName>
        <fullName evidence="17">Peptidyl-cysteine S-nitrosylase GAPDH</fullName>
    </alternativeName>
</protein>
<evidence type="ECO:0000256" key="14">
    <source>
        <dbReference type="ARBA" id="ARBA00023152"/>
    </source>
</evidence>
<comment type="pathway">
    <text evidence="4">Carbohydrate degradation; glycolysis; pyruvate from D-glyceraldehyde 3-phosphate: step 1/5.</text>
</comment>
<evidence type="ECO:0000256" key="11">
    <source>
        <dbReference type="ARBA" id="ARBA00022845"/>
    </source>
</evidence>
<organism evidence="22 23">
    <name type="scientific">Neotoma lepida</name>
    <name type="common">Desert woodrat</name>
    <dbReference type="NCBI Taxonomy" id="56216"/>
    <lineage>
        <taxon>Eukaryota</taxon>
        <taxon>Metazoa</taxon>
        <taxon>Chordata</taxon>
        <taxon>Craniata</taxon>
        <taxon>Vertebrata</taxon>
        <taxon>Euteleostomi</taxon>
        <taxon>Mammalia</taxon>
        <taxon>Eutheria</taxon>
        <taxon>Euarchontoglires</taxon>
        <taxon>Glires</taxon>
        <taxon>Rodentia</taxon>
        <taxon>Myomorpha</taxon>
        <taxon>Muroidea</taxon>
        <taxon>Cricetidae</taxon>
        <taxon>Neotominae</taxon>
        <taxon>Neotoma</taxon>
    </lineage>
</organism>
<keyword evidence="8" id="KW-0808">Transferase</keyword>
<evidence type="ECO:0000256" key="5">
    <source>
        <dbReference type="ARBA" id="ARBA00007406"/>
    </source>
</evidence>
<evidence type="ECO:0000256" key="15">
    <source>
        <dbReference type="ARBA" id="ARBA00023212"/>
    </source>
</evidence>
<evidence type="ECO:0000256" key="19">
    <source>
        <dbReference type="ARBA" id="ARBA00047698"/>
    </source>
</evidence>
<evidence type="ECO:0000256" key="8">
    <source>
        <dbReference type="ARBA" id="ARBA00022679"/>
    </source>
</evidence>
<dbReference type="PANTHER" id="PTHR10836:SF111">
    <property type="entry name" value="GLYCERALDEHYDE-3-PHOSPHATE DEHYDROGENASE"/>
    <property type="match status" value="1"/>
</dbReference>
<accession>A0A1A6GUN7</accession>
<dbReference type="GO" id="GO:0004365">
    <property type="term" value="F:glyceraldehyde-3-phosphate dehydrogenase (NAD+) (phosphorylating) activity"/>
    <property type="evidence" value="ECO:0007669"/>
    <property type="project" value="UniProtKB-EC"/>
</dbReference>
<evidence type="ECO:0000313" key="22">
    <source>
        <dbReference type="EMBL" id="OBS69350.1"/>
    </source>
</evidence>
<comment type="caution">
    <text evidence="22">The sequence shown here is derived from an EMBL/GenBank/DDBJ whole genome shotgun (WGS) entry which is preliminary data.</text>
</comment>
<evidence type="ECO:0000256" key="1">
    <source>
        <dbReference type="ARBA" id="ARBA00004123"/>
    </source>
</evidence>
<keyword evidence="13" id="KW-0520">NAD</keyword>
<dbReference type="EC" id="1.2.1.12" evidence="6"/>
<dbReference type="GO" id="GO:0006417">
    <property type="term" value="P:regulation of translation"/>
    <property type="evidence" value="ECO:0007669"/>
    <property type="project" value="UniProtKB-KW"/>
</dbReference>
<dbReference type="Gene3D" id="3.30.360.10">
    <property type="entry name" value="Dihydrodipicolinate Reductase, domain 2"/>
    <property type="match status" value="2"/>
</dbReference>
<evidence type="ECO:0000256" key="13">
    <source>
        <dbReference type="ARBA" id="ARBA00023027"/>
    </source>
</evidence>
<dbReference type="GO" id="GO:0016740">
    <property type="term" value="F:transferase activity"/>
    <property type="evidence" value="ECO:0007669"/>
    <property type="project" value="UniProtKB-KW"/>
</dbReference>
<evidence type="ECO:0000256" key="7">
    <source>
        <dbReference type="ARBA" id="ARBA00022490"/>
    </source>
</evidence>
<proteinExistence type="inferred from homology"/>
<evidence type="ECO:0000256" key="4">
    <source>
        <dbReference type="ARBA" id="ARBA00004869"/>
    </source>
</evidence>
<dbReference type="InterPro" id="IPR020831">
    <property type="entry name" value="GlycerAld/Erythrose_P_DH"/>
</dbReference>
<comment type="subcellular location">
    <subcellularLocation>
        <location evidence="2">Cytoplasm</location>
        <location evidence="2">Cytoskeleton</location>
    </subcellularLocation>
    <subcellularLocation>
        <location evidence="3">Cytoplasm</location>
        <location evidence="3">Cytosol</location>
    </subcellularLocation>
    <subcellularLocation>
        <location evidence="1">Nucleus</location>
    </subcellularLocation>
</comment>
<dbReference type="GO" id="GO:0006096">
    <property type="term" value="P:glycolytic process"/>
    <property type="evidence" value="ECO:0007669"/>
    <property type="project" value="UniProtKB-KW"/>
</dbReference>
<comment type="catalytic activity">
    <reaction evidence="20">
        <text>S-nitroso-L-cysteinyl-[GAPDH] + L-cysteinyl-[protein] = L-cysteinyl-[GAPDH] + S-nitroso-L-cysteinyl-[protein]</text>
        <dbReference type="Rhea" id="RHEA:66684"/>
        <dbReference type="Rhea" id="RHEA-COMP:10131"/>
        <dbReference type="Rhea" id="RHEA-COMP:17089"/>
        <dbReference type="Rhea" id="RHEA-COMP:17090"/>
        <dbReference type="Rhea" id="RHEA-COMP:17091"/>
        <dbReference type="ChEBI" id="CHEBI:29950"/>
        <dbReference type="ChEBI" id="CHEBI:149494"/>
    </reaction>
    <physiologicalReaction direction="left-to-right" evidence="20">
        <dbReference type="Rhea" id="RHEA:66685"/>
    </physiologicalReaction>
</comment>
<evidence type="ECO:0000256" key="16">
    <source>
        <dbReference type="ARBA" id="ARBA00023242"/>
    </source>
</evidence>
<keyword evidence="12" id="KW-0560">Oxidoreductase</keyword>